<keyword evidence="3" id="KW-0732">Signal</keyword>
<dbReference type="EMBL" id="QFOD01000012">
    <property type="protein sequence ID" value="PZP30961.1"/>
    <property type="molecule type" value="Genomic_DNA"/>
</dbReference>
<proteinExistence type="predicted"/>
<keyword evidence="2" id="KW-0812">Transmembrane</keyword>
<evidence type="ECO:0000256" key="1">
    <source>
        <dbReference type="SAM" id="MobiDB-lite"/>
    </source>
</evidence>
<evidence type="ECO:0000313" key="5">
    <source>
        <dbReference type="Proteomes" id="UP000249633"/>
    </source>
</evidence>
<sequence length="397" mass="43069">MNAPARAGWALLAASLALTALALGQARRATEPLQSPGEAQALHRIAQLQRLNDAADQTLLQARQTWTPQDATNAATRLGPLETEVEALSRSLEDTAPAEGLDPVTASAIAGQRRLWAQYHDEAGLLSQHELVLADALRRGSLPRALAYAQERLAMLGHTHLARRRAELRDLAGQIGLGALAALLACAAALLAWRRRHGPDPAPSPFDSAQLEQAAAVTRRLQTHVACCCTSLRLRMEALGLAEHQAHRALRERPVAQGPLALQQLAQRLEDALAQSHELNSLALIITTPWTRRLVTPPAAPSRASVSPDAARLDAVRRQAAQAATETSRLAVQVLARLQSSQEQLQRQATDLPRLPWTPPELPAEASRQALIERSQRLARQLDNEARRLRPLAEPTS</sequence>
<evidence type="ECO:0000256" key="3">
    <source>
        <dbReference type="SAM" id="SignalP"/>
    </source>
</evidence>
<dbReference type="Proteomes" id="UP000249633">
    <property type="component" value="Unassembled WGS sequence"/>
</dbReference>
<gene>
    <name evidence="4" type="ORF">DI603_13585</name>
</gene>
<comment type="caution">
    <text evidence="4">The sequence shown here is derived from an EMBL/GenBank/DDBJ whole genome shotgun (WGS) entry which is preliminary data.</text>
</comment>
<keyword evidence="2" id="KW-0472">Membrane</keyword>
<reference evidence="4 5" key="1">
    <citation type="submission" date="2017-08" db="EMBL/GenBank/DDBJ databases">
        <title>Infants hospitalized years apart are colonized by the same room-sourced microbial strains.</title>
        <authorList>
            <person name="Brooks B."/>
            <person name="Olm M.R."/>
            <person name="Firek B.A."/>
            <person name="Baker R."/>
            <person name="Thomas B.C."/>
            <person name="Morowitz M.J."/>
            <person name="Banfield J.F."/>
        </authorList>
    </citation>
    <scope>NUCLEOTIDE SEQUENCE [LARGE SCALE GENOMIC DNA]</scope>
    <source>
        <strain evidence="4">S2_012_000_R2_81</strain>
    </source>
</reference>
<feature type="transmembrane region" description="Helical" evidence="2">
    <location>
        <begin position="171"/>
        <end position="193"/>
    </location>
</feature>
<name>A0A2W5DGC2_9BURK</name>
<protein>
    <submittedName>
        <fullName evidence="4">Uncharacterized protein</fullName>
    </submittedName>
</protein>
<feature type="signal peptide" evidence="3">
    <location>
        <begin position="1"/>
        <end position="22"/>
    </location>
</feature>
<organism evidence="4 5">
    <name type="scientific">Roseateles depolymerans</name>
    <dbReference type="NCBI Taxonomy" id="76731"/>
    <lineage>
        <taxon>Bacteria</taxon>
        <taxon>Pseudomonadati</taxon>
        <taxon>Pseudomonadota</taxon>
        <taxon>Betaproteobacteria</taxon>
        <taxon>Burkholderiales</taxon>
        <taxon>Sphaerotilaceae</taxon>
        <taxon>Roseateles</taxon>
    </lineage>
</organism>
<evidence type="ECO:0000256" key="2">
    <source>
        <dbReference type="SAM" id="Phobius"/>
    </source>
</evidence>
<keyword evidence="2" id="KW-1133">Transmembrane helix</keyword>
<dbReference type="AlphaFoldDB" id="A0A2W5DGC2"/>
<evidence type="ECO:0000313" key="4">
    <source>
        <dbReference type="EMBL" id="PZP30961.1"/>
    </source>
</evidence>
<feature type="region of interest" description="Disordered" evidence="1">
    <location>
        <begin position="345"/>
        <end position="368"/>
    </location>
</feature>
<accession>A0A2W5DGC2</accession>
<feature type="chain" id="PRO_5016060709" evidence="3">
    <location>
        <begin position="23"/>
        <end position="397"/>
    </location>
</feature>